<dbReference type="InterPro" id="IPR039586">
    <property type="entry name" value="CFAP46"/>
</dbReference>
<dbReference type="PANTHER" id="PTHR15977">
    <property type="entry name" value="CILIA- AND FLAGELLA-ASSOCIATED PROTEIN 46"/>
    <property type="match status" value="1"/>
</dbReference>
<feature type="non-terminal residue" evidence="2">
    <location>
        <position position="658"/>
    </location>
</feature>
<dbReference type="KEGG" id="lgi:LOTGIDRAFT_176232"/>
<feature type="compositionally biased region" description="Basic residues" evidence="1">
    <location>
        <begin position="451"/>
        <end position="462"/>
    </location>
</feature>
<accession>V4B4W8</accession>
<evidence type="ECO:0000313" key="2">
    <source>
        <dbReference type="EMBL" id="ESO83479.1"/>
    </source>
</evidence>
<dbReference type="CTD" id="20243634"/>
<dbReference type="OrthoDB" id="68437at2759"/>
<dbReference type="GO" id="GO:0035082">
    <property type="term" value="P:axoneme assembly"/>
    <property type="evidence" value="ECO:0007669"/>
    <property type="project" value="InterPro"/>
</dbReference>
<dbReference type="HOGENOM" id="CLU_417161_0_0_1"/>
<organism evidence="2 3">
    <name type="scientific">Lottia gigantea</name>
    <name type="common">Giant owl limpet</name>
    <dbReference type="NCBI Taxonomy" id="225164"/>
    <lineage>
        <taxon>Eukaryota</taxon>
        <taxon>Metazoa</taxon>
        <taxon>Spiralia</taxon>
        <taxon>Lophotrochozoa</taxon>
        <taxon>Mollusca</taxon>
        <taxon>Gastropoda</taxon>
        <taxon>Patellogastropoda</taxon>
        <taxon>Lottioidea</taxon>
        <taxon>Lottiidae</taxon>
        <taxon>Lottia</taxon>
    </lineage>
</organism>
<proteinExistence type="predicted"/>
<keyword evidence="3" id="KW-1185">Reference proteome</keyword>
<dbReference type="STRING" id="225164.V4B4W8"/>
<dbReference type="RefSeq" id="XP_009065833.1">
    <property type="nucleotide sequence ID" value="XM_009067585.1"/>
</dbReference>
<dbReference type="EMBL" id="KB203671">
    <property type="protein sequence ID" value="ESO83479.1"/>
    <property type="molecule type" value="Genomic_DNA"/>
</dbReference>
<feature type="region of interest" description="Disordered" evidence="1">
    <location>
        <begin position="445"/>
        <end position="465"/>
    </location>
</feature>
<dbReference type="AlphaFoldDB" id="V4B4W8"/>
<protein>
    <submittedName>
        <fullName evidence="2">Uncharacterized protein</fullName>
    </submittedName>
</protein>
<reference evidence="2 3" key="1">
    <citation type="journal article" date="2013" name="Nature">
        <title>Insights into bilaterian evolution from three spiralian genomes.</title>
        <authorList>
            <person name="Simakov O."/>
            <person name="Marletaz F."/>
            <person name="Cho S.J."/>
            <person name="Edsinger-Gonzales E."/>
            <person name="Havlak P."/>
            <person name="Hellsten U."/>
            <person name="Kuo D.H."/>
            <person name="Larsson T."/>
            <person name="Lv J."/>
            <person name="Arendt D."/>
            <person name="Savage R."/>
            <person name="Osoegawa K."/>
            <person name="de Jong P."/>
            <person name="Grimwood J."/>
            <person name="Chapman J.A."/>
            <person name="Shapiro H."/>
            <person name="Aerts A."/>
            <person name="Otillar R.P."/>
            <person name="Terry A.Y."/>
            <person name="Boore J.L."/>
            <person name="Grigoriev I.V."/>
            <person name="Lindberg D.R."/>
            <person name="Seaver E.C."/>
            <person name="Weisblat D.A."/>
            <person name="Putnam N.H."/>
            <person name="Rokhsar D.S."/>
        </authorList>
    </citation>
    <scope>NUCLEOTIDE SEQUENCE [LARGE SCALE GENOMIC DNA]</scope>
</reference>
<gene>
    <name evidence="2" type="ORF">LOTGIDRAFT_176232</name>
</gene>
<feature type="non-terminal residue" evidence="2">
    <location>
        <position position="1"/>
    </location>
</feature>
<dbReference type="GeneID" id="20243634"/>
<dbReference type="GO" id="GO:0060294">
    <property type="term" value="P:cilium movement involved in cell motility"/>
    <property type="evidence" value="ECO:0007669"/>
    <property type="project" value="InterPro"/>
</dbReference>
<evidence type="ECO:0000256" key="1">
    <source>
        <dbReference type="SAM" id="MobiDB-lite"/>
    </source>
</evidence>
<evidence type="ECO:0000313" key="3">
    <source>
        <dbReference type="Proteomes" id="UP000030746"/>
    </source>
</evidence>
<dbReference type="PANTHER" id="PTHR15977:SF15">
    <property type="entry name" value="CILIA- AND FLAGELLA-ASSOCIATED PROTEIN 46"/>
    <property type="match status" value="1"/>
</dbReference>
<name>V4B4W8_LOTGI</name>
<dbReference type="Proteomes" id="UP000030746">
    <property type="component" value="Unassembled WGS sequence"/>
</dbReference>
<sequence>DESEDYVAHMWRRVALSSKVTAEQLSSYQNAIEALTVKCRIYLVKDRLPSRVLSVVSVESNWLKIDYLLEFSQWLYVNMMFVVQCIIYISECRIYLVKDRLPSRVLSVVSVESNWLKIDYLLEFSQWLYVNMMFVVQCIIYISECRIYLVKDRLPSRVLSVVSVESNWLKIDYLLEFSQWLYVNMMFVDESEDYVAHMWRRVALSSKVTAEQLSSYQNAIEALTVKCRIYLVKDRLPSRVLSVVSVESNWLKIDYLLEFSQWLYVNMMFVSVESNWLKIDYLLEFSQWLYINQFPIEDSIDQLLTSHYLEELTEELRALGYNHLSLPVLAFQDLMARGIFNNKAMSNLYHIKSLEVCYELDIKTGCLFHEKAVGNMEISEEEQARSRDEIAIWKEKQVQVAREELRVKESLVRLATEGKIEKRSLTSKTMNSPNKEEKLETVQHLEDNKKEKKKGRMSAKKPKTPELEKPVIETVDIKSEKAESEKEIKAEDYVPVVKQADIGHTLFFVLDICVGPVFLCILGVLPRDMNLTIEDLTDIQQLDYLFRAHVILAQIHGRGSPCYKDTLLTAYSYLQRIWQLVEDYIRETPKYTHMEKDWVEIKQSVGEEAMLLLINSHSLAGNIIPLRTQSLLSIGKCLHLLGQSLHPNPPSQWLNKHM</sequence>